<dbReference type="EMBL" id="CDHN01000006">
    <property type="protein sequence ID" value="CEJ93884.1"/>
    <property type="molecule type" value="Genomic_DNA"/>
</dbReference>
<evidence type="ECO:0000313" key="4">
    <source>
        <dbReference type="Proteomes" id="UP000039046"/>
    </source>
</evidence>
<feature type="domain" description="DUF7582" evidence="2">
    <location>
        <begin position="167"/>
        <end position="310"/>
    </location>
</feature>
<sequence length="487" mass="52688">MSFKDLISSPLEAGTSILDSHNLPPQIKPALEYASSRLAKKSLHLTLVVVRRDYQLPPPALTSPTGFSADFSLGTPTTPGSPPPSASSTSRFARHLSRWTSRHVPPGSPRSVISSPAFTPLSASFPSPRSPWPATPGLPMSPPPMTPGTATSSIATDGGMSTYGGGMGLRFIYSEHLPAKTERTLHHVLIKAARKFGIGSAWLAPPIKATGPINRLVNSSVAQNDVLFASDGLQLVSIDRLYSLKCALSSYSKTKSPLRLEDAVDDLRRCVLANGRRQVSRPDLLRSYDWMSVSDLAVIDLDYMYRRAYGGVYGMSGITGIPEPSEDDAPEPMIRTSEDTQSSTAYASSIEEDALTIAYNARRAQIKTTPSPKLPVLKIQTSFDIVLKPLNPPEDYEDDNDDDDQGLQNHTARPDAVVPMQPWNIGTSIDQILSTGENLTVGMPPEDSGPLTPNVCEDISPTTRGEWGFLMGNHESQSAKRAPIEVR</sequence>
<feature type="region of interest" description="Disordered" evidence="1">
    <location>
        <begin position="388"/>
        <end position="421"/>
    </location>
</feature>
<gene>
    <name evidence="3" type="ORF">VHEMI09445</name>
</gene>
<evidence type="ECO:0000259" key="2">
    <source>
        <dbReference type="Pfam" id="PF24483"/>
    </source>
</evidence>
<reference evidence="3 4" key="1">
    <citation type="journal article" date="2015" name="Genome Announc.">
        <title>Draft Genome Sequence and Gene Annotation of the Entomopathogenic Fungus Verticillium hemipterigenum.</title>
        <authorList>
            <person name="Horn F."/>
            <person name="Habel A."/>
            <person name="Scharf D.H."/>
            <person name="Dworschak J."/>
            <person name="Brakhage A.A."/>
            <person name="Guthke R."/>
            <person name="Hertweck C."/>
            <person name="Linde J."/>
        </authorList>
    </citation>
    <scope>NUCLEOTIDE SEQUENCE [LARGE SCALE GENOMIC DNA]</scope>
</reference>
<evidence type="ECO:0000313" key="3">
    <source>
        <dbReference type="EMBL" id="CEJ93884.1"/>
    </source>
</evidence>
<protein>
    <recommendedName>
        <fullName evidence="2">DUF7582 domain-containing protein</fullName>
    </recommendedName>
</protein>
<name>A0A0A1TGD8_9HYPO</name>
<dbReference type="STRING" id="1531966.A0A0A1TGD8"/>
<dbReference type="OrthoDB" id="5350192at2759"/>
<dbReference type="Pfam" id="PF24483">
    <property type="entry name" value="DUF7582"/>
    <property type="match status" value="1"/>
</dbReference>
<dbReference type="Proteomes" id="UP000039046">
    <property type="component" value="Unassembled WGS sequence"/>
</dbReference>
<dbReference type="InterPro" id="IPR056004">
    <property type="entry name" value="DUF7582"/>
</dbReference>
<dbReference type="HOGENOM" id="CLU_025449_1_0_1"/>
<proteinExistence type="predicted"/>
<feature type="compositionally biased region" description="Acidic residues" evidence="1">
    <location>
        <begin position="394"/>
        <end position="405"/>
    </location>
</feature>
<organism evidence="3 4">
    <name type="scientific">[Torrubiella] hemipterigena</name>
    <dbReference type="NCBI Taxonomy" id="1531966"/>
    <lineage>
        <taxon>Eukaryota</taxon>
        <taxon>Fungi</taxon>
        <taxon>Dikarya</taxon>
        <taxon>Ascomycota</taxon>
        <taxon>Pezizomycotina</taxon>
        <taxon>Sordariomycetes</taxon>
        <taxon>Hypocreomycetidae</taxon>
        <taxon>Hypocreales</taxon>
        <taxon>Clavicipitaceae</taxon>
        <taxon>Clavicipitaceae incertae sedis</taxon>
        <taxon>'Torrubiella' clade</taxon>
    </lineage>
</organism>
<dbReference type="AlphaFoldDB" id="A0A0A1TGD8"/>
<accession>A0A0A1TGD8</accession>
<evidence type="ECO:0000256" key="1">
    <source>
        <dbReference type="SAM" id="MobiDB-lite"/>
    </source>
</evidence>
<feature type="region of interest" description="Disordered" evidence="1">
    <location>
        <begin position="65"/>
        <end position="111"/>
    </location>
</feature>
<keyword evidence="4" id="KW-1185">Reference proteome</keyword>
<feature type="compositionally biased region" description="Basic residues" evidence="1">
    <location>
        <begin position="92"/>
        <end position="101"/>
    </location>
</feature>